<evidence type="ECO:0000313" key="2">
    <source>
        <dbReference type="EMBL" id="GAI35364.1"/>
    </source>
</evidence>
<dbReference type="GO" id="GO:0006779">
    <property type="term" value="P:porphyrin-containing compound biosynthetic process"/>
    <property type="evidence" value="ECO:0007669"/>
    <property type="project" value="InterPro"/>
</dbReference>
<dbReference type="Pfam" id="PF01208">
    <property type="entry name" value="URO-D"/>
    <property type="match status" value="1"/>
</dbReference>
<feature type="domain" description="Uroporphyrinogen decarboxylase (URO-D)" evidence="1">
    <location>
        <begin position="10"/>
        <end position="240"/>
    </location>
</feature>
<dbReference type="GO" id="GO:0004853">
    <property type="term" value="F:uroporphyrinogen decarboxylase activity"/>
    <property type="evidence" value="ECO:0007669"/>
    <property type="project" value="InterPro"/>
</dbReference>
<dbReference type="InterPro" id="IPR052024">
    <property type="entry name" value="Methanogen_methyltrans"/>
</dbReference>
<dbReference type="EMBL" id="BARV01032557">
    <property type="protein sequence ID" value="GAI35364.1"/>
    <property type="molecule type" value="Genomic_DNA"/>
</dbReference>
<sequence>MPEILTHPVKEPGDIVIPENLLEKPSMRVVLDAISILRREYGDRVAILGKVMGPWTLCYHLVGVEDFLIMTVLEPDKVRALLDALIPVTVAYANAQLQAGADVVTLPDHATGNMVSPKTYAEFLVPLHQKMLPQIGGPTILHVCGRCVDRIPLIITEGYDAWHFEWVNDPEKAVELARGEISLLGGINTFDCLLRGTPEDVYKQARYNIAAGVDSVGPECAIALETPIANLQAIVTAAEEGY</sequence>
<evidence type="ECO:0000259" key="1">
    <source>
        <dbReference type="Pfam" id="PF01208"/>
    </source>
</evidence>
<dbReference type="PANTHER" id="PTHR47099:SF1">
    <property type="entry name" value="METHYLCOBAMIDE:COM METHYLTRANSFERASE MTBA"/>
    <property type="match status" value="1"/>
</dbReference>
<name>X1PWM6_9ZZZZ</name>
<dbReference type="InterPro" id="IPR038071">
    <property type="entry name" value="UROD/MetE-like_sf"/>
</dbReference>
<protein>
    <recommendedName>
        <fullName evidence="1">Uroporphyrinogen decarboxylase (URO-D) domain-containing protein</fullName>
    </recommendedName>
</protein>
<gene>
    <name evidence="2" type="ORF">S06H3_51318</name>
</gene>
<reference evidence="2" key="1">
    <citation type="journal article" date="2014" name="Front. Microbiol.">
        <title>High frequency of phylogenetically diverse reductive dehalogenase-homologous genes in deep subseafloor sedimentary metagenomes.</title>
        <authorList>
            <person name="Kawai M."/>
            <person name="Futagami T."/>
            <person name="Toyoda A."/>
            <person name="Takaki Y."/>
            <person name="Nishi S."/>
            <person name="Hori S."/>
            <person name="Arai W."/>
            <person name="Tsubouchi T."/>
            <person name="Morono Y."/>
            <person name="Uchiyama I."/>
            <person name="Ito T."/>
            <person name="Fujiyama A."/>
            <person name="Inagaki F."/>
            <person name="Takami H."/>
        </authorList>
    </citation>
    <scope>NUCLEOTIDE SEQUENCE</scope>
    <source>
        <strain evidence="2">Expedition CK06-06</strain>
    </source>
</reference>
<dbReference type="InterPro" id="IPR000257">
    <property type="entry name" value="Uroporphyrinogen_deCOase"/>
</dbReference>
<proteinExistence type="predicted"/>
<dbReference type="AlphaFoldDB" id="X1PWM6"/>
<dbReference type="SUPFAM" id="SSF51726">
    <property type="entry name" value="UROD/MetE-like"/>
    <property type="match status" value="1"/>
</dbReference>
<comment type="caution">
    <text evidence="2">The sequence shown here is derived from an EMBL/GenBank/DDBJ whole genome shotgun (WGS) entry which is preliminary data.</text>
</comment>
<organism evidence="2">
    <name type="scientific">marine sediment metagenome</name>
    <dbReference type="NCBI Taxonomy" id="412755"/>
    <lineage>
        <taxon>unclassified sequences</taxon>
        <taxon>metagenomes</taxon>
        <taxon>ecological metagenomes</taxon>
    </lineage>
</organism>
<dbReference type="Gene3D" id="3.20.20.210">
    <property type="match status" value="1"/>
</dbReference>
<accession>X1PWM6</accession>
<dbReference type="PANTHER" id="PTHR47099">
    <property type="entry name" value="METHYLCOBAMIDE:COM METHYLTRANSFERASE MTBA"/>
    <property type="match status" value="1"/>
</dbReference>